<organism evidence="2 3">
    <name type="scientific">Chitinophaga skermanii</name>
    <dbReference type="NCBI Taxonomy" id="331697"/>
    <lineage>
        <taxon>Bacteria</taxon>
        <taxon>Pseudomonadati</taxon>
        <taxon>Bacteroidota</taxon>
        <taxon>Chitinophagia</taxon>
        <taxon>Chitinophagales</taxon>
        <taxon>Chitinophagaceae</taxon>
        <taxon>Chitinophaga</taxon>
    </lineage>
</organism>
<dbReference type="RefSeq" id="WP_111596582.1">
    <property type="nucleotide sequence ID" value="NZ_QLLL01000002.1"/>
</dbReference>
<dbReference type="EMBL" id="QLLL01000002">
    <property type="protein sequence ID" value="RAJ08430.1"/>
    <property type="molecule type" value="Genomic_DNA"/>
</dbReference>
<keyword evidence="1" id="KW-0732">Signal</keyword>
<proteinExistence type="predicted"/>
<name>A0A327QVM2_9BACT</name>
<protein>
    <recommendedName>
        <fullName evidence="4">Tetratricopeptide repeat protein</fullName>
    </recommendedName>
</protein>
<sequence>MKLLFTIVLFIACRGASFAATDEWKTSLQQQLKILETSTSLPQWEKSSALLKQLADQHPGEWLLQYYAGWSYTQMVFQAPDDKASSYCKTAEPYVEKALALQPTNTETLTLKAYWLSARIKVEPTSSVKNGPESKKYSEKAIEADPSNPRAYLLKALVVYHTPGIFGGGKKKAHPIFEEAQQKFAAFKPKSALHPTWGLAILQESMKSYQ</sequence>
<dbReference type="SUPFAM" id="SSF48452">
    <property type="entry name" value="TPR-like"/>
    <property type="match status" value="1"/>
</dbReference>
<dbReference type="AlphaFoldDB" id="A0A327QVM2"/>
<gene>
    <name evidence="2" type="ORF">LX64_01081</name>
</gene>
<evidence type="ECO:0008006" key="4">
    <source>
        <dbReference type="Google" id="ProtNLM"/>
    </source>
</evidence>
<keyword evidence="3" id="KW-1185">Reference proteome</keyword>
<dbReference type="Gene3D" id="1.25.40.10">
    <property type="entry name" value="Tetratricopeptide repeat domain"/>
    <property type="match status" value="1"/>
</dbReference>
<evidence type="ECO:0000256" key="1">
    <source>
        <dbReference type="SAM" id="SignalP"/>
    </source>
</evidence>
<reference evidence="2 3" key="1">
    <citation type="submission" date="2018-06" db="EMBL/GenBank/DDBJ databases">
        <title>Genomic Encyclopedia of Archaeal and Bacterial Type Strains, Phase II (KMG-II): from individual species to whole genera.</title>
        <authorList>
            <person name="Goeker M."/>
        </authorList>
    </citation>
    <scope>NUCLEOTIDE SEQUENCE [LARGE SCALE GENOMIC DNA]</scope>
    <source>
        <strain evidence="2 3">DSM 23857</strain>
    </source>
</reference>
<dbReference type="OrthoDB" id="1150971at2"/>
<evidence type="ECO:0000313" key="3">
    <source>
        <dbReference type="Proteomes" id="UP000249547"/>
    </source>
</evidence>
<comment type="caution">
    <text evidence="2">The sequence shown here is derived from an EMBL/GenBank/DDBJ whole genome shotgun (WGS) entry which is preliminary data.</text>
</comment>
<feature type="chain" id="PRO_5016312943" description="Tetratricopeptide repeat protein" evidence="1">
    <location>
        <begin position="20"/>
        <end position="210"/>
    </location>
</feature>
<evidence type="ECO:0000313" key="2">
    <source>
        <dbReference type="EMBL" id="RAJ08430.1"/>
    </source>
</evidence>
<accession>A0A327QVM2</accession>
<feature type="signal peptide" evidence="1">
    <location>
        <begin position="1"/>
        <end position="19"/>
    </location>
</feature>
<dbReference type="Proteomes" id="UP000249547">
    <property type="component" value="Unassembled WGS sequence"/>
</dbReference>
<dbReference type="InterPro" id="IPR011990">
    <property type="entry name" value="TPR-like_helical_dom_sf"/>
</dbReference>